<dbReference type="InterPro" id="IPR009293">
    <property type="entry name" value="UPF0478"/>
</dbReference>
<reference evidence="2" key="1">
    <citation type="submission" date="2020-05" db="EMBL/GenBank/DDBJ databases">
        <authorList>
            <person name="Chiriac C."/>
            <person name="Salcher M."/>
            <person name="Ghai R."/>
            <person name="Kavagutti S V."/>
        </authorList>
    </citation>
    <scope>NUCLEOTIDE SEQUENCE</scope>
</reference>
<evidence type="ECO:0000256" key="1">
    <source>
        <dbReference type="SAM" id="Phobius"/>
    </source>
</evidence>
<sequence length="120" mass="12363">MGPGGIATIIAASSLAVIAIAIAYVVIRVGRLIDEAKASLKALTDEAAPLIDEVHTTVTLVNGPLHSINRVTKNIEDLSDKVNEATTGFISKNGSAVKVAGALLSAAQMSKGRSKKKKAE</sequence>
<dbReference type="EMBL" id="CAEZSB010000108">
    <property type="protein sequence ID" value="CAB4539060.1"/>
    <property type="molecule type" value="Genomic_DNA"/>
</dbReference>
<name>A0A6J6BIW0_9ZZZZ</name>
<accession>A0A6J6BIW0</accession>
<proteinExistence type="predicted"/>
<keyword evidence="1" id="KW-0472">Membrane</keyword>
<evidence type="ECO:0000313" key="2">
    <source>
        <dbReference type="EMBL" id="CAB4539060.1"/>
    </source>
</evidence>
<protein>
    <submittedName>
        <fullName evidence="2">Unannotated protein</fullName>
    </submittedName>
</protein>
<organism evidence="2">
    <name type="scientific">freshwater metagenome</name>
    <dbReference type="NCBI Taxonomy" id="449393"/>
    <lineage>
        <taxon>unclassified sequences</taxon>
        <taxon>metagenomes</taxon>
        <taxon>ecological metagenomes</taxon>
    </lineage>
</organism>
<dbReference type="Pfam" id="PF06103">
    <property type="entry name" value="DUF948"/>
    <property type="match status" value="1"/>
</dbReference>
<dbReference type="AlphaFoldDB" id="A0A6J6BIW0"/>
<keyword evidence="1" id="KW-0812">Transmembrane</keyword>
<keyword evidence="1" id="KW-1133">Transmembrane helix</keyword>
<gene>
    <name evidence="2" type="ORF">UFOPK1395_00949</name>
</gene>
<feature type="transmembrane region" description="Helical" evidence="1">
    <location>
        <begin position="6"/>
        <end position="27"/>
    </location>
</feature>